<proteinExistence type="predicted"/>
<feature type="region of interest" description="Disordered" evidence="1">
    <location>
        <begin position="1"/>
        <end position="30"/>
    </location>
</feature>
<protein>
    <submittedName>
        <fullName evidence="2">Uncharacterized protein</fullName>
    </submittedName>
</protein>
<dbReference type="AlphaFoldDB" id="A0AAD1R7E8"/>
<gene>
    <name evidence="2" type="ORF">PECUL_23A002590</name>
</gene>
<evidence type="ECO:0000256" key="1">
    <source>
        <dbReference type="SAM" id="MobiDB-lite"/>
    </source>
</evidence>
<organism evidence="2 3">
    <name type="scientific">Pelobates cultripes</name>
    <name type="common">Western spadefoot toad</name>
    <dbReference type="NCBI Taxonomy" id="61616"/>
    <lineage>
        <taxon>Eukaryota</taxon>
        <taxon>Metazoa</taxon>
        <taxon>Chordata</taxon>
        <taxon>Craniata</taxon>
        <taxon>Vertebrata</taxon>
        <taxon>Euteleostomi</taxon>
        <taxon>Amphibia</taxon>
        <taxon>Batrachia</taxon>
        <taxon>Anura</taxon>
        <taxon>Pelobatoidea</taxon>
        <taxon>Pelobatidae</taxon>
        <taxon>Pelobates</taxon>
    </lineage>
</organism>
<sequence length="115" mass="13009">MHSLILDNHMADKHIPKQREEDDEGISHDKQGFHHGVLGFCSIAFLAHKALPVSQAVVIPGEKPSDVGDLERFLQAAIERQTFRLLGNADQSQQKKTREMGHHHYNVLLSPVQER</sequence>
<keyword evidence="3" id="KW-1185">Reference proteome</keyword>
<evidence type="ECO:0000313" key="3">
    <source>
        <dbReference type="Proteomes" id="UP001295444"/>
    </source>
</evidence>
<accession>A0AAD1R7E8</accession>
<name>A0AAD1R7E8_PELCU</name>
<feature type="compositionally biased region" description="Basic and acidic residues" evidence="1">
    <location>
        <begin position="9"/>
        <end position="30"/>
    </location>
</feature>
<dbReference type="Proteomes" id="UP001295444">
    <property type="component" value="Chromosome 01"/>
</dbReference>
<evidence type="ECO:0000313" key="2">
    <source>
        <dbReference type="EMBL" id="CAH2225470.1"/>
    </source>
</evidence>
<dbReference type="EMBL" id="OW240912">
    <property type="protein sequence ID" value="CAH2225470.1"/>
    <property type="molecule type" value="Genomic_DNA"/>
</dbReference>
<reference evidence="2" key="1">
    <citation type="submission" date="2022-03" db="EMBL/GenBank/DDBJ databases">
        <authorList>
            <person name="Alioto T."/>
            <person name="Alioto T."/>
            <person name="Gomez Garrido J."/>
        </authorList>
    </citation>
    <scope>NUCLEOTIDE SEQUENCE</scope>
</reference>